<name>A0A423PPV1_9GAMM</name>
<keyword evidence="4" id="KW-1185">Reference proteome</keyword>
<feature type="domain" description="AB hydrolase-1" evidence="2">
    <location>
        <begin position="24"/>
        <end position="252"/>
    </location>
</feature>
<dbReference type="PRINTS" id="PR00111">
    <property type="entry name" value="ABHYDROLASE"/>
</dbReference>
<dbReference type="GO" id="GO:0051920">
    <property type="term" value="F:peroxiredoxin activity"/>
    <property type="evidence" value="ECO:0007669"/>
    <property type="project" value="InterPro"/>
</dbReference>
<gene>
    <name evidence="3" type="ORF">SAOR_07140</name>
</gene>
<accession>A0A423PPV1</accession>
<dbReference type="Pfam" id="PF02627">
    <property type="entry name" value="CMD"/>
    <property type="match status" value="1"/>
</dbReference>
<evidence type="ECO:0000259" key="1">
    <source>
        <dbReference type="Pfam" id="PF02627"/>
    </source>
</evidence>
<dbReference type="EMBL" id="AYKH01000012">
    <property type="protein sequence ID" value="ROO27620.1"/>
    <property type="molecule type" value="Genomic_DNA"/>
</dbReference>
<feature type="domain" description="Carboxymuconolactone decarboxylase-like" evidence="1">
    <location>
        <begin position="300"/>
        <end position="383"/>
    </location>
</feature>
<dbReference type="InterPro" id="IPR000073">
    <property type="entry name" value="AB_hydrolase_1"/>
</dbReference>
<dbReference type="InterPro" id="IPR029058">
    <property type="entry name" value="AB_hydrolase_fold"/>
</dbReference>
<dbReference type="SUPFAM" id="SSF69118">
    <property type="entry name" value="AhpD-like"/>
    <property type="match status" value="1"/>
</dbReference>
<reference evidence="3 4" key="1">
    <citation type="submission" date="2013-10" db="EMBL/GenBank/DDBJ databases">
        <title>Salinisphaera orenii MK-B5 Genome Sequencing.</title>
        <authorList>
            <person name="Lai Q."/>
            <person name="Li C."/>
            <person name="Shao Z."/>
        </authorList>
    </citation>
    <scope>NUCLEOTIDE SEQUENCE [LARGE SCALE GENOMIC DNA]</scope>
    <source>
        <strain evidence="3 4">MK-B5</strain>
    </source>
</reference>
<dbReference type="AlphaFoldDB" id="A0A423PPV1"/>
<dbReference type="InterPro" id="IPR029032">
    <property type="entry name" value="AhpD-like"/>
</dbReference>
<dbReference type="Gene3D" id="3.40.50.1820">
    <property type="entry name" value="alpha/beta hydrolase"/>
    <property type="match status" value="1"/>
</dbReference>
<dbReference type="PANTHER" id="PTHR33570">
    <property type="entry name" value="4-CARBOXYMUCONOLACTONE DECARBOXYLASE FAMILY PROTEIN"/>
    <property type="match status" value="1"/>
</dbReference>
<dbReference type="Proteomes" id="UP000283993">
    <property type="component" value="Unassembled WGS sequence"/>
</dbReference>
<dbReference type="InterPro" id="IPR003779">
    <property type="entry name" value="CMD-like"/>
</dbReference>
<organism evidence="3 4">
    <name type="scientific">Salinisphaera orenii MK-B5</name>
    <dbReference type="NCBI Taxonomy" id="856730"/>
    <lineage>
        <taxon>Bacteria</taxon>
        <taxon>Pseudomonadati</taxon>
        <taxon>Pseudomonadota</taxon>
        <taxon>Gammaproteobacteria</taxon>
        <taxon>Salinisphaerales</taxon>
        <taxon>Salinisphaeraceae</taxon>
        <taxon>Salinisphaera</taxon>
    </lineage>
</organism>
<proteinExistence type="predicted"/>
<sequence length="390" mass="41672">MAFVECNGRVLCYRDSGEAGLPAVLFAHPLGMSQAVWSDTIEALRGRYRCISWDLPGHGASAPVEDEIDASELGLDALALLDHLDIERCHFVGTSIGGVIGQALLLDASDRLQNVVLTNTGAVIGTPDAWNERAERVRREGLAAIAGELSQRWFADAYKRDDSAGVKGWTYQLARTDDESYARLCELLGATDFRGRLADVDSPVQLVAGADDPATPPDTLAALGQEIPAASLDTLDAVAHVPSVEAPGEFAARLPGWLGASEAAESAPVTYDEGLATRKSVLGSEHVERASQSATTLDAPFQALITRFAWGELWSNPDLSRTQRSLITIAVLAALGRDGELVLHLKTAKRIGVTEAQLRQSLMHVAIYAGVPASNHAFKLAKEQGWGDTL</sequence>
<dbReference type="Pfam" id="PF12697">
    <property type="entry name" value="Abhydrolase_6"/>
    <property type="match status" value="1"/>
</dbReference>
<dbReference type="PANTHER" id="PTHR33570:SF2">
    <property type="entry name" value="CARBOXYMUCONOLACTONE DECARBOXYLASE-LIKE DOMAIN-CONTAINING PROTEIN"/>
    <property type="match status" value="1"/>
</dbReference>
<evidence type="ECO:0000313" key="4">
    <source>
        <dbReference type="Proteomes" id="UP000283993"/>
    </source>
</evidence>
<dbReference type="Gene3D" id="1.20.1290.10">
    <property type="entry name" value="AhpD-like"/>
    <property type="match status" value="1"/>
</dbReference>
<comment type="caution">
    <text evidence="3">The sequence shown here is derived from an EMBL/GenBank/DDBJ whole genome shotgun (WGS) entry which is preliminary data.</text>
</comment>
<dbReference type="InterPro" id="IPR052512">
    <property type="entry name" value="4CMD/NDH-1_regulator"/>
</dbReference>
<evidence type="ECO:0000313" key="3">
    <source>
        <dbReference type="EMBL" id="ROO27620.1"/>
    </source>
</evidence>
<dbReference type="SUPFAM" id="SSF53474">
    <property type="entry name" value="alpha/beta-Hydrolases"/>
    <property type="match status" value="1"/>
</dbReference>
<evidence type="ECO:0000259" key="2">
    <source>
        <dbReference type="Pfam" id="PF12697"/>
    </source>
</evidence>
<dbReference type="RefSeq" id="WP_123630822.1">
    <property type="nucleotide sequence ID" value="NZ_AYKH01000012.1"/>
</dbReference>
<protein>
    <submittedName>
        <fullName evidence="3">Carboxymuconolactone decarboxylase</fullName>
    </submittedName>
</protein>